<sequence length="162" mass="17915">MPPTSSPSPRTTSPTSGRLAPVSADPAPLFVYGSLRFPEVLHVLIDRDPTRVPASALGWRVVTLPERVYPAVIPDPHTAAPGHLLTDLTPAEWDTLDAFEADIYTLDRLTLTDGGHGWAYTCTDTPELAHQAAWSPDVFAREHLTAYVERCAAWRKRYEQAR</sequence>
<evidence type="ECO:0000313" key="5">
    <source>
        <dbReference type="EMBL" id="MBL7629673.1"/>
    </source>
</evidence>
<name>A0A937RCN6_9ACTN</name>
<evidence type="ECO:0000256" key="3">
    <source>
        <dbReference type="SAM" id="MobiDB-lite"/>
    </source>
</evidence>
<dbReference type="Pfam" id="PF06094">
    <property type="entry name" value="GGACT"/>
    <property type="match status" value="1"/>
</dbReference>
<dbReference type="RefSeq" id="WP_203001285.1">
    <property type="nucleotide sequence ID" value="NZ_JADWYU010000089.1"/>
</dbReference>
<dbReference type="Proteomes" id="UP000604475">
    <property type="component" value="Unassembled WGS sequence"/>
</dbReference>
<keyword evidence="6" id="KW-1185">Reference proteome</keyword>
<keyword evidence="1" id="KW-0808">Transferase</keyword>
<accession>A0A937RCN6</accession>
<dbReference type="Gene3D" id="3.10.490.10">
    <property type="entry name" value="Gamma-glutamyl cyclotransferase-like"/>
    <property type="match status" value="1"/>
</dbReference>
<dbReference type="PANTHER" id="PTHR31544:SF2">
    <property type="entry name" value="AIG2-LIKE PROTEIN D"/>
    <property type="match status" value="1"/>
</dbReference>
<dbReference type="InterPro" id="IPR045038">
    <property type="entry name" value="AIG2-like"/>
</dbReference>
<reference evidence="5" key="1">
    <citation type="submission" date="2020-12" db="EMBL/GenBank/DDBJ databases">
        <title>Genomic characterization of non-nitrogen-fixing Frankia strains.</title>
        <authorList>
            <person name="Carlos-Shanley C."/>
            <person name="Guerra T."/>
            <person name="Hahn D."/>
        </authorList>
    </citation>
    <scope>NUCLEOTIDE SEQUENCE</scope>
    <source>
        <strain evidence="5">CN6</strain>
    </source>
</reference>
<dbReference type="EMBL" id="JAEACQ010000234">
    <property type="protein sequence ID" value="MBL7629673.1"/>
    <property type="molecule type" value="Genomic_DNA"/>
</dbReference>
<proteinExistence type="predicted"/>
<dbReference type="GO" id="GO:0016740">
    <property type="term" value="F:transferase activity"/>
    <property type="evidence" value="ECO:0007669"/>
    <property type="project" value="UniProtKB-KW"/>
</dbReference>
<dbReference type="AlphaFoldDB" id="A0A937RCN6"/>
<evidence type="ECO:0000313" key="6">
    <source>
        <dbReference type="Proteomes" id="UP000604475"/>
    </source>
</evidence>
<organism evidence="5 6">
    <name type="scientific">Frankia nepalensis</name>
    <dbReference type="NCBI Taxonomy" id="1836974"/>
    <lineage>
        <taxon>Bacteria</taxon>
        <taxon>Bacillati</taxon>
        <taxon>Actinomycetota</taxon>
        <taxon>Actinomycetes</taxon>
        <taxon>Frankiales</taxon>
        <taxon>Frankiaceae</taxon>
        <taxon>Frankia</taxon>
    </lineage>
</organism>
<evidence type="ECO:0000256" key="1">
    <source>
        <dbReference type="ARBA" id="ARBA00022679"/>
    </source>
</evidence>
<dbReference type="InterPro" id="IPR036568">
    <property type="entry name" value="GGCT-like_sf"/>
</dbReference>
<dbReference type="CDD" id="cd06661">
    <property type="entry name" value="GGCT_like"/>
    <property type="match status" value="1"/>
</dbReference>
<evidence type="ECO:0000256" key="2">
    <source>
        <dbReference type="ARBA" id="ARBA00030602"/>
    </source>
</evidence>
<dbReference type="InterPro" id="IPR009288">
    <property type="entry name" value="AIG2-like_dom"/>
</dbReference>
<dbReference type="SUPFAM" id="SSF110857">
    <property type="entry name" value="Gamma-glutamyl cyclotransferase-like"/>
    <property type="match status" value="1"/>
</dbReference>
<comment type="caution">
    <text evidence="5">The sequence shown here is derived from an EMBL/GenBank/DDBJ whole genome shotgun (WGS) entry which is preliminary data.</text>
</comment>
<protein>
    <recommendedName>
        <fullName evidence="2">Putative gamma-glutamylcyclotransferase</fullName>
    </recommendedName>
</protein>
<dbReference type="InterPro" id="IPR013024">
    <property type="entry name" value="GGCT-like"/>
</dbReference>
<feature type="compositionally biased region" description="Low complexity" evidence="3">
    <location>
        <begin position="7"/>
        <end position="16"/>
    </location>
</feature>
<dbReference type="PANTHER" id="PTHR31544">
    <property type="entry name" value="AIG2-LIKE PROTEIN D"/>
    <property type="match status" value="1"/>
</dbReference>
<feature type="region of interest" description="Disordered" evidence="3">
    <location>
        <begin position="1"/>
        <end position="21"/>
    </location>
</feature>
<gene>
    <name evidence="5" type="ORF">I7412_21370</name>
</gene>
<feature type="domain" description="Gamma-glutamylcyclotransferase AIG2-like" evidence="4">
    <location>
        <begin position="29"/>
        <end position="124"/>
    </location>
</feature>
<evidence type="ECO:0000259" key="4">
    <source>
        <dbReference type="Pfam" id="PF06094"/>
    </source>
</evidence>